<comment type="caution">
    <text evidence="16">The sequence shown here is derived from an EMBL/GenBank/DDBJ whole genome shotgun (WGS) entry which is preliminary data.</text>
</comment>
<evidence type="ECO:0000256" key="8">
    <source>
        <dbReference type="ARBA" id="ARBA00023098"/>
    </source>
</evidence>
<sequence>MRVLVFLVAHLLGAISSVQAIMSTRTAQGAIAWAISLNTFPYVAVPAYWVFGRSKFDGYHMKRHATMLAESETERNVIGLLAEGGMLIDPKNAIDLRRKTLLENLAQMPVTRFNDADLLIDGEATFDAIVEGITEATDYVLFQFYIIHDDDLGNRLKDALIAKAKEGVSVFFLYDALGSYSLPDAYLSQLRDAGVQTAAFRTTRGWQNRFRVNFRNHRKIVVIDGKEAFVGGHNVGDEYLGKDDTLTPWRDTHVAVRGPTALEAQVTFVEDWSWATGNIPELNWEPHRAPQGDVRALCLPTGPADNLETGTLMLLDLINSSTESIWIATPYFAPDQQFVSALQLASLRGVDVRILVPEQYDNFVVGMTVYSYLEELEETSIKFHWYERGFMHQKVILVDGKTAAIGTANFDNRSMRLNFEVTMLLEDAEFAASVEQMLETDFQHSRLASAAEYRDGSLPFRFAVRVCRLFAPIQ</sequence>
<keyword evidence="11" id="KW-1208">Phospholipid metabolism</keyword>
<dbReference type="PROSITE" id="PS50035">
    <property type="entry name" value="PLD"/>
    <property type="match status" value="2"/>
</dbReference>
<accession>A0A5M6DBM0</accession>
<evidence type="ECO:0000259" key="15">
    <source>
        <dbReference type="PROSITE" id="PS50035"/>
    </source>
</evidence>
<dbReference type="Proteomes" id="UP000324479">
    <property type="component" value="Unassembled WGS sequence"/>
</dbReference>
<keyword evidence="10" id="KW-0594">Phospholipid biosynthesis</keyword>
<evidence type="ECO:0000256" key="12">
    <source>
        <dbReference type="NCBIfam" id="TIGR04265"/>
    </source>
</evidence>
<keyword evidence="2" id="KW-1003">Cell membrane</keyword>
<protein>
    <recommendedName>
        <fullName evidence="12">Cardiolipin synthase</fullName>
        <ecNumber evidence="12">2.7.8.-</ecNumber>
    </recommendedName>
</protein>
<keyword evidence="3" id="KW-0444">Lipid biosynthesis</keyword>
<evidence type="ECO:0000256" key="2">
    <source>
        <dbReference type="ARBA" id="ARBA00022475"/>
    </source>
</evidence>
<evidence type="ECO:0000256" key="5">
    <source>
        <dbReference type="ARBA" id="ARBA00022692"/>
    </source>
</evidence>
<dbReference type="NCBIfam" id="TIGR04265">
    <property type="entry name" value="bac_cardiolipin"/>
    <property type="match status" value="1"/>
</dbReference>
<dbReference type="CDD" id="cd09155">
    <property type="entry name" value="PLDc_PaCLS_like_1"/>
    <property type="match status" value="1"/>
</dbReference>
<evidence type="ECO:0000256" key="14">
    <source>
        <dbReference type="SAM" id="SignalP"/>
    </source>
</evidence>
<dbReference type="PANTHER" id="PTHR21248">
    <property type="entry name" value="CARDIOLIPIN SYNTHASE"/>
    <property type="match status" value="1"/>
</dbReference>
<dbReference type="SUPFAM" id="SSF56024">
    <property type="entry name" value="Phospholipase D/nuclease"/>
    <property type="match status" value="2"/>
</dbReference>
<dbReference type="Gene3D" id="3.30.870.10">
    <property type="entry name" value="Endonuclease Chain A"/>
    <property type="match status" value="2"/>
</dbReference>
<dbReference type="AlphaFoldDB" id="A0A5M6DBM0"/>
<evidence type="ECO:0000256" key="10">
    <source>
        <dbReference type="ARBA" id="ARBA00023209"/>
    </source>
</evidence>
<keyword evidence="6" id="KW-0677">Repeat</keyword>
<feature type="signal peptide" evidence="14">
    <location>
        <begin position="1"/>
        <end position="20"/>
    </location>
</feature>
<organism evidence="16 17">
    <name type="scientific">Roseiconus nitratireducens</name>
    <dbReference type="NCBI Taxonomy" id="2605748"/>
    <lineage>
        <taxon>Bacteria</taxon>
        <taxon>Pseudomonadati</taxon>
        <taxon>Planctomycetota</taxon>
        <taxon>Planctomycetia</taxon>
        <taxon>Pirellulales</taxon>
        <taxon>Pirellulaceae</taxon>
        <taxon>Roseiconus</taxon>
    </lineage>
</organism>
<dbReference type="FunFam" id="3.30.870.10:FF:000014">
    <property type="entry name" value="Cardiolipin synthase"/>
    <property type="match status" value="1"/>
</dbReference>
<evidence type="ECO:0000256" key="6">
    <source>
        <dbReference type="ARBA" id="ARBA00022737"/>
    </source>
</evidence>
<evidence type="ECO:0000256" key="3">
    <source>
        <dbReference type="ARBA" id="ARBA00022516"/>
    </source>
</evidence>
<keyword evidence="17" id="KW-1185">Reference proteome</keyword>
<evidence type="ECO:0000256" key="13">
    <source>
        <dbReference type="SAM" id="Phobius"/>
    </source>
</evidence>
<evidence type="ECO:0000256" key="11">
    <source>
        <dbReference type="ARBA" id="ARBA00023264"/>
    </source>
</evidence>
<evidence type="ECO:0000313" key="16">
    <source>
        <dbReference type="EMBL" id="KAA5543896.1"/>
    </source>
</evidence>
<feature type="chain" id="PRO_5024434247" description="Cardiolipin synthase" evidence="14">
    <location>
        <begin position="21"/>
        <end position="474"/>
    </location>
</feature>
<dbReference type="EC" id="2.7.8.-" evidence="12"/>
<dbReference type="InterPro" id="IPR025202">
    <property type="entry name" value="PLD-like_dom"/>
</dbReference>
<dbReference type="GO" id="GO:0005886">
    <property type="term" value="C:plasma membrane"/>
    <property type="evidence" value="ECO:0007669"/>
    <property type="project" value="UniProtKB-SubCell"/>
</dbReference>
<keyword evidence="4" id="KW-0808">Transferase</keyword>
<keyword evidence="8" id="KW-0443">Lipid metabolism</keyword>
<dbReference type="EMBL" id="VWOX01000005">
    <property type="protein sequence ID" value="KAA5543896.1"/>
    <property type="molecule type" value="Genomic_DNA"/>
</dbReference>
<dbReference type="InterPro" id="IPR001736">
    <property type="entry name" value="PLipase_D/transphosphatidylase"/>
</dbReference>
<evidence type="ECO:0000256" key="7">
    <source>
        <dbReference type="ARBA" id="ARBA00022989"/>
    </source>
</evidence>
<gene>
    <name evidence="16" type="primary">cls</name>
    <name evidence="16" type="ORF">FYK55_11030</name>
</gene>
<dbReference type="GO" id="GO:0008808">
    <property type="term" value="F:cardiolipin synthase activity"/>
    <property type="evidence" value="ECO:0007669"/>
    <property type="project" value="UniProtKB-UniRule"/>
</dbReference>
<evidence type="ECO:0000256" key="9">
    <source>
        <dbReference type="ARBA" id="ARBA00023136"/>
    </source>
</evidence>
<proteinExistence type="predicted"/>
<keyword evidence="9 13" id="KW-0472">Membrane</keyword>
<evidence type="ECO:0000256" key="4">
    <source>
        <dbReference type="ARBA" id="ARBA00022679"/>
    </source>
</evidence>
<keyword evidence="14" id="KW-0732">Signal</keyword>
<reference evidence="16 17" key="1">
    <citation type="submission" date="2019-08" db="EMBL/GenBank/DDBJ databases">
        <authorList>
            <person name="Dhanesh K."/>
            <person name="Kumar G."/>
            <person name="Sasikala C."/>
            <person name="Venkata Ramana C."/>
        </authorList>
    </citation>
    <scope>NUCLEOTIDE SEQUENCE [LARGE SCALE GENOMIC DNA]</scope>
    <source>
        <strain evidence="16 17">JC645</strain>
    </source>
</reference>
<dbReference type="PANTHER" id="PTHR21248:SF22">
    <property type="entry name" value="PHOSPHOLIPASE D"/>
    <property type="match status" value="1"/>
</dbReference>
<keyword evidence="7 13" id="KW-1133">Transmembrane helix</keyword>
<comment type="subcellular location">
    <subcellularLocation>
        <location evidence="1">Cell membrane</location>
    </subcellularLocation>
</comment>
<name>A0A5M6DBM0_9BACT</name>
<evidence type="ECO:0000256" key="1">
    <source>
        <dbReference type="ARBA" id="ARBA00004236"/>
    </source>
</evidence>
<feature type="domain" description="PLD phosphodiesterase" evidence="15">
    <location>
        <begin position="387"/>
        <end position="414"/>
    </location>
</feature>
<dbReference type="GO" id="GO:0032049">
    <property type="term" value="P:cardiolipin biosynthetic process"/>
    <property type="evidence" value="ECO:0007669"/>
    <property type="project" value="UniProtKB-UniRule"/>
</dbReference>
<keyword evidence="5 13" id="KW-0812">Transmembrane</keyword>
<dbReference type="Pfam" id="PF13091">
    <property type="entry name" value="PLDc_2"/>
    <property type="match status" value="2"/>
</dbReference>
<evidence type="ECO:0000313" key="17">
    <source>
        <dbReference type="Proteomes" id="UP000324479"/>
    </source>
</evidence>
<dbReference type="SMART" id="SM00155">
    <property type="entry name" value="PLDc"/>
    <property type="match status" value="2"/>
</dbReference>
<feature type="domain" description="PLD phosphodiesterase" evidence="15">
    <location>
        <begin position="212"/>
        <end position="239"/>
    </location>
</feature>
<feature type="transmembrane region" description="Helical" evidence="13">
    <location>
        <begin position="30"/>
        <end position="51"/>
    </location>
</feature>
<dbReference type="InterPro" id="IPR022924">
    <property type="entry name" value="Cardiolipin_synthase"/>
</dbReference>